<keyword evidence="1" id="KW-0812">Transmembrane</keyword>
<proteinExistence type="predicted"/>
<gene>
    <name evidence="2" type="ORF">QGM71_18490</name>
</gene>
<feature type="transmembrane region" description="Helical" evidence="1">
    <location>
        <begin position="103"/>
        <end position="131"/>
    </location>
</feature>
<keyword evidence="3" id="KW-1185">Reference proteome</keyword>
<keyword evidence="1" id="KW-0472">Membrane</keyword>
<evidence type="ECO:0000313" key="2">
    <source>
        <dbReference type="EMBL" id="MEC5425473.1"/>
    </source>
</evidence>
<organism evidence="2 3">
    <name type="scientific">Virgibacillus tibetensis</name>
    <dbReference type="NCBI Taxonomy" id="3042313"/>
    <lineage>
        <taxon>Bacteria</taxon>
        <taxon>Bacillati</taxon>
        <taxon>Bacillota</taxon>
        <taxon>Bacilli</taxon>
        <taxon>Bacillales</taxon>
        <taxon>Bacillaceae</taxon>
        <taxon>Virgibacillus</taxon>
    </lineage>
</organism>
<accession>A0ABU6KJG8</accession>
<sequence length="246" mass="26914">MSLNSLSLGTVVLRQTQYKLKAFIGVFSSLIVLQLLALLFSFNGTGMTGTGGAYWNASVTYYSSDIVIIFTMIWAFISSVLITTKAYREDDYVFIANRLSSNLSNIVFMLMASALGAITALLSGFLLKVALYFLADTQSFEPGSAIGFGDYVSGFIATILYILLFAALGYLVGTIAQIHRTLVILLPVLLIGSLFLVTISESQLIINLGEFYIMESSFVFFLFKFIGTIVLTLVGAVIISNKREVR</sequence>
<evidence type="ECO:0008006" key="4">
    <source>
        <dbReference type="Google" id="ProtNLM"/>
    </source>
</evidence>
<feature type="transmembrane region" description="Helical" evidence="1">
    <location>
        <begin position="218"/>
        <end position="239"/>
    </location>
</feature>
<keyword evidence="1" id="KW-1133">Transmembrane helix</keyword>
<evidence type="ECO:0000313" key="3">
    <source>
        <dbReference type="Proteomes" id="UP001335737"/>
    </source>
</evidence>
<reference evidence="2 3" key="1">
    <citation type="journal article" date="2024" name="Int. J. Syst. Evol. Microbiol.">
        <title>Virgibacillus tibetensis sp. nov., isolated from salt lake on the Tibetan Plateau of China.</title>
        <authorList>
            <person name="Phurbu D."/>
            <person name="Liu Z.-X."/>
            <person name="Wang R."/>
            <person name="Zheng Y.-Y."/>
            <person name="Liu H.-C."/>
            <person name="Zhou Y.-G."/>
            <person name="Yu Y.-J."/>
            <person name="Li A.-H."/>
        </authorList>
    </citation>
    <scope>NUCLEOTIDE SEQUENCE [LARGE SCALE GENOMIC DNA]</scope>
    <source>
        <strain evidence="2 3">C22-A2</strain>
    </source>
</reference>
<feature type="transmembrane region" description="Helical" evidence="1">
    <location>
        <begin position="62"/>
        <end position="82"/>
    </location>
</feature>
<dbReference type="RefSeq" id="WP_327609012.1">
    <property type="nucleotide sequence ID" value="NZ_JARZFX010000014.1"/>
</dbReference>
<feature type="transmembrane region" description="Helical" evidence="1">
    <location>
        <begin position="20"/>
        <end position="42"/>
    </location>
</feature>
<dbReference type="EMBL" id="JARZFX010000014">
    <property type="protein sequence ID" value="MEC5425473.1"/>
    <property type="molecule type" value="Genomic_DNA"/>
</dbReference>
<protein>
    <recommendedName>
        <fullName evidence="4">ABC transporter permease</fullName>
    </recommendedName>
</protein>
<name>A0ABU6KJG8_9BACI</name>
<feature type="transmembrane region" description="Helical" evidence="1">
    <location>
        <begin position="151"/>
        <end position="172"/>
    </location>
</feature>
<comment type="caution">
    <text evidence="2">The sequence shown here is derived from an EMBL/GenBank/DDBJ whole genome shotgun (WGS) entry which is preliminary data.</text>
</comment>
<feature type="transmembrane region" description="Helical" evidence="1">
    <location>
        <begin position="184"/>
        <end position="206"/>
    </location>
</feature>
<dbReference type="Proteomes" id="UP001335737">
    <property type="component" value="Unassembled WGS sequence"/>
</dbReference>
<evidence type="ECO:0000256" key="1">
    <source>
        <dbReference type="SAM" id="Phobius"/>
    </source>
</evidence>